<dbReference type="RefSeq" id="WP_166006813.1">
    <property type="nucleotide sequence ID" value="NZ_CP049886.1"/>
</dbReference>
<dbReference type="Proteomes" id="UP000500890">
    <property type="component" value="Chromosome"/>
</dbReference>
<keyword evidence="3" id="KW-1185">Reference proteome</keyword>
<proteinExistence type="predicted"/>
<gene>
    <name evidence="2" type="ORF">G7081_01610</name>
</gene>
<keyword evidence="1" id="KW-1133">Transmembrane helix</keyword>
<name>A0A6G8ALN9_9ENTE</name>
<feature type="transmembrane region" description="Helical" evidence="1">
    <location>
        <begin position="12"/>
        <end position="29"/>
    </location>
</feature>
<dbReference type="InterPro" id="IPR030949">
    <property type="entry name" value="ECF_S_folate_fam"/>
</dbReference>
<feature type="transmembrane region" description="Helical" evidence="1">
    <location>
        <begin position="142"/>
        <end position="161"/>
    </location>
</feature>
<feature type="transmembrane region" description="Helical" evidence="1">
    <location>
        <begin position="41"/>
        <end position="71"/>
    </location>
</feature>
<dbReference type="GO" id="GO:0022857">
    <property type="term" value="F:transmembrane transporter activity"/>
    <property type="evidence" value="ECO:0007669"/>
    <property type="project" value="InterPro"/>
</dbReference>
<evidence type="ECO:0000313" key="3">
    <source>
        <dbReference type="Proteomes" id="UP000500890"/>
    </source>
</evidence>
<evidence type="ECO:0000313" key="2">
    <source>
        <dbReference type="EMBL" id="QIL45879.1"/>
    </source>
</evidence>
<reference evidence="2 3" key="1">
    <citation type="submission" date="2020-03" db="EMBL/GenBank/DDBJ databases">
        <title>Vagococcus sp. nov., isolated from beetles.</title>
        <authorList>
            <person name="Hyun D.-W."/>
            <person name="Bae J.-W."/>
        </authorList>
    </citation>
    <scope>NUCLEOTIDE SEQUENCE [LARGE SCALE GENOMIC DNA]</scope>
    <source>
        <strain evidence="2 3">HDW17A</strain>
    </source>
</reference>
<feature type="transmembrane region" description="Helical" evidence="1">
    <location>
        <begin position="77"/>
        <end position="97"/>
    </location>
</feature>
<dbReference type="Pfam" id="PF12822">
    <property type="entry name" value="ECF_trnsprt"/>
    <property type="match status" value="1"/>
</dbReference>
<dbReference type="NCBIfam" id="TIGR04518">
    <property type="entry name" value="ECF_S_folT_fam"/>
    <property type="match status" value="1"/>
</dbReference>
<dbReference type="AlphaFoldDB" id="A0A6G8ALN9"/>
<dbReference type="InterPro" id="IPR024529">
    <property type="entry name" value="ECF_trnsprt_substrate-spec"/>
</dbReference>
<sequence>MNKRKMSTRTIALMGILMAMQIILTRFLSIQTPFVRIGFTFVPIVIMSMMFNPWITGVGTLLADFVGIIVFGSTGPYFPGFSLSALLTGLVYSFFFYKKEMSLKRIIVASLIVGLVIELGLNTVWLYMIAPGPGVLAQVPLRLGKAAILIPIKIFVIYLISHNQVMQNQIKRFRS</sequence>
<dbReference type="Gene3D" id="1.10.1760.20">
    <property type="match status" value="1"/>
</dbReference>
<keyword evidence="1" id="KW-0812">Transmembrane</keyword>
<organism evidence="2 3">
    <name type="scientific">Vagococcus coleopterorum</name>
    <dbReference type="NCBI Taxonomy" id="2714946"/>
    <lineage>
        <taxon>Bacteria</taxon>
        <taxon>Bacillati</taxon>
        <taxon>Bacillota</taxon>
        <taxon>Bacilli</taxon>
        <taxon>Lactobacillales</taxon>
        <taxon>Enterococcaceae</taxon>
        <taxon>Vagococcus</taxon>
    </lineage>
</organism>
<dbReference type="EMBL" id="CP049886">
    <property type="protein sequence ID" value="QIL45879.1"/>
    <property type="molecule type" value="Genomic_DNA"/>
</dbReference>
<dbReference type="KEGG" id="vah:G7081_01610"/>
<evidence type="ECO:0000256" key="1">
    <source>
        <dbReference type="SAM" id="Phobius"/>
    </source>
</evidence>
<feature type="transmembrane region" description="Helical" evidence="1">
    <location>
        <begin position="106"/>
        <end position="130"/>
    </location>
</feature>
<accession>A0A6G8ALN9</accession>
<keyword evidence="1" id="KW-0472">Membrane</keyword>
<protein>
    <submittedName>
        <fullName evidence="2">Folate family ECF transporter S component</fullName>
    </submittedName>
</protein>